<organism evidence="3 4">
    <name type="scientific">Congzhengia minquanensis</name>
    <dbReference type="NCBI Taxonomy" id="2763657"/>
    <lineage>
        <taxon>Bacteria</taxon>
        <taxon>Bacillati</taxon>
        <taxon>Bacillota</taxon>
        <taxon>Clostridia</taxon>
        <taxon>Eubacteriales</taxon>
        <taxon>Oscillospiraceae</taxon>
        <taxon>Congzhengia</taxon>
    </lineage>
</organism>
<dbReference type="EMBL" id="JACRSU010000004">
    <property type="protein sequence ID" value="MBC8541619.1"/>
    <property type="molecule type" value="Genomic_DNA"/>
</dbReference>
<name>A0A926DQR3_9FIRM</name>
<dbReference type="GO" id="GO:0005975">
    <property type="term" value="P:carbohydrate metabolic process"/>
    <property type="evidence" value="ECO:0007669"/>
    <property type="project" value="InterPro"/>
</dbReference>
<evidence type="ECO:0000313" key="4">
    <source>
        <dbReference type="Proteomes" id="UP000611762"/>
    </source>
</evidence>
<dbReference type="InterPro" id="IPR006775">
    <property type="entry name" value="GH116_catalytic"/>
</dbReference>
<dbReference type="Pfam" id="PF12215">
    <property type="entry name" value="Glyco_hydr_116N"/>
    <property type="match status" value="1"/>
</dbReference>
<accession>A0A926DQR3</accession>
<dbReference type="GO" id="GO:0004553">
    <property type="term" value="F:hydrolase activity, hydrolyzing O-glycosyl compounds"/>
    <property type="evidence" value="ECO:0007669"/>
    <property type="project" value="InterPro"/>
</dbReference>
<dbReference type="Proteomes" id="UP000611762">
    <property type="component" value="Unassembled WGS sequence"/>
</dbReference>
<keyword evidence="4" id="KW-1185">Reference proteome</keyword>
<dbReference type="RefSeq" id="WP_249313640.1">
    <property type="nucleotide sequence ID" value="NZ_JACRSU010000004.1"/>
</dbReference>
<evidence type="ECO:0000259" key="1">
    <source>
        <dbReference type="Pfam" id="PF04685"/>
    </source>
</evidence>
<dbReference type="SUPFAM" id="SSF48208">
    <property type="entry name" value="Six-hairpin glycosidases"/>
    <property type="match status" value="1"/>
</dbReference>
<feature type="domain" description="Glycosyl-hydrolase family 116 catalytic region" evidence="1">
    <location>
        <begin position="442"/>
        <end position="737"/>
    </location>
</feature>
<sequence>MLYEREYLNEISFPLGGIGTGSIGLAGNGRLIDWEIFNRPNKGGTNGYTNIVVRVKEKGGKTFAKVLNGDILKDLTGTYKQQMYSGFGYGPDKESMCGLSHFKNCSFLGEFPVAKLTFTDDDFPGAVVLTAFNPLIPGDCDSSSIPAAFFEISYENKTGAEVEFSVSFSLQNPFDVSKNEAGQDGDISFIKLSNAGADKNDISYGDLCLATDAKNAAVQEYWYRGGWCDGISVYWRELLETDRLRERHYEGTGVHDICALMASESLSPQRKGNFRFVLSWNMPNNYNYWDEDPEVKGKTWKNYYATVFENSVSSAVHSLNEWERLYSETDEYRSALFSSTLDSAVIDAAASTLSVIKSPTVLRLENGAFYGWEGVHEKAGSCEGTCQHVWNYAYALCFLFPSLERSIRDLEFTYSTSEDGEMQFRLRIPLGAKPHTHIPCVDGQMGAVIKTYREWKISGDDEWLKRYFDKVMKVIDYAWSDKNICQWDKNHDGVLEGRQHHTLDMELFGPSSWLQGFYLAALKAGAEMAEHLGFHDKAAEYRELFENGKQYTKEHLFNGKYFVQEVNLGNKQILEQFGVADTYWNSEAGEMKYQIAGGSEIDQLCGQWHANLCGLGEIFDKAQVKTALKNMYELNFVKSMRSISNMWRNFAVNDDSGAIICAYPKDVYKPVIPVPYCEETMHGFEYQLAGLMISEGMIDEGLEIVRGVRGRYNGANRNPWNEIECGSNYARSMASFALIPIFSGFYFDMPNKTIGFDPILNQPCFKTIWSLDCGWGVYEKTETKTKITIKGGHLAANKIRLPYMKDIKTVTVDGEKTAFSFENGVLCVAAENVQKEIIIEQEK</sequence>
<dbReference type="InterPro" id="IPR052566">
    <property type="entry name" value="Non-lysos_glucosylceramidase"/>
</dbReference>
<dbReference type="InterPro" id="IPR012341">
    <property type="entry name" value="6hp_glycosidase-like_sf"/>
</dbReference>
<dbReference type="AlphaFoldDB" id="A0A926DQR3"/>
<evidence type="ECO:0000313" key="3">
    <source>
        <dbReference type="EMBL" id="MBC8541619.1"/>
    </source>
</evidence>
<proteinExistence type="predicted"/>
<evidence type="ECO:0000259" key="2">
    <source>
        <dbReference type="Pfam" id="PF12215"/>
    </source>
</evidence>
<evidence type="ECO:0008006" key="5">
    <source>
        <dbReference type="Google" id="ProtNLM"/>
    </source>
</evidence>
<dbReference type="Gene3D" id="1.50.10.10">
    <property type="match status" value="1"/>
</dbReference>
<dbReference type="Pfam" id="PF04685">
    <property type="entry name" value="DUF608"/>
    <property type="match status" value="1"/>
</dbReference>
<dbReference type="PANTHER" id="PTHR12654:SF0">
    <property type="entry name" value="NON-LYSOSOMAL GLUCOSYLCERAMIDASE"/>
    <property type="match status" value="1"/>
</dbReference>
<dbReference type="InterPro" id="IPR008928">
    <property type="entry name" value="6-hairpin_glycosidase_sf"/>
</dbReference>
<gene>
    <name evidence="3" type="ORF">H8698_11580</name>
</gene>
<feature type="domain" description="Glycosyl-hydrolase family 116 N-terminal" evidence="2">
    <location>
        <begin position="13"/>
        <end position="323"/>
    </location>
</feature>
<dbReference type="InterPro" id="IPR024462">
    <property type="entry name" value="GH116_N"/>
</dbReference>
<protein>
    <recommendedName>
        <fullName evidence="5">Beta-glucosidase</fullName>
    </recommendedName>
</protein>
<reference evidence="3" key="1">
    <citation type="submission" date="2020-08" db="EMBL/GenBank/DDBJ databases">
        <title>Genome public.</title>
        <authorList>
            <person name="Liu C."/>
            <person name="Sun Q."/>
        </authorList>
    </citation>
    <scope>NUCLEOTIDE SEQUENCE</scope>
    <source>
        <strain evidence="3">H8</strain>
    </source>
</reference>
<comment type="caution">
    <text evidence="3">The sequence shown here is derived from an EMBL/GenBank/DDBJ whole genome shotgun (WGS) entry which is preliminary data.</text>
</comment>
<dbReference type="PANTHER" id="PTHR12654">
    <property type="entry name" value="BILE ACID BETA-GLUCOSIDASE-RELATED"/>
    <property type="match status" value="1"/>
</dbReference>